<evidence type="ECO:0000313" key="3">
    <source>
        <dbReference type="EMBL" id="EIY54649.1"/>
    </source>
</evidence>
<dbReference type="PROSITE" id="PS50853">
    <property type="entry name" value="FN3"/>
    <property type="match status" value="1"/>
</dbReference>
<dbReference type="Gene3D" id="2.60.40.3800">
    <property type="match status" value="1"/>
</dbReference>
<name>I9H514_9BACE</name>
<dbReference type="SUPFAM" id="SSF69318">
    <property type="entry name" value="Integrin alpha N-terminal domain"/>
    <property type="match status" value="2"/>
</dbReference>
<sequence length="1633" mass="180778">MTRYFFIVIFILISTQLKAQLSETIRVEESDLSFSRMEEFDCVTWEKSSEFTEQVNAPKLPVIIESFVIPFDAQVTNIDVVVKGKNLLNRSLLIIPIDPPISIGNDFATSSLKPDGAIYNSSLAYPTENVKIISDVYEHGYHVVTVEVCPFEYVPLNKALSLLDLTFTINYMQSRGVIEYPQYQSSKSVNRAYRFVYSKVKNKQDISRFSNQRTGIISNESLNMNERSLGASNTIVNIIPEYLIVTNNELKSTFQRLADWKTKKGVPTVVMTIEEVQAQNEGCDLAEKIRNYLKKCRQNWGSDFFVLLGGDTNIVPERMANNGPDRKDHYDSDKKIFIKDSTMRAQDLYFTALDGIWNMNNNHVYNEYYKLFNPNTKVVTTINVDQADFGRDIYLGRAPVKNISEAENFVNKVLIYEKANINIDYSYVLNTLNVDAFIEKDENTGYLSDDARSSIDGYYSSESYSRLHPWFLFDHYNCTCNKHSKYVTKSRGEELNKNNFMAALQNGGNSGLNHFHLVYHMDHSSPRGMGASSLDKNEAIHNTDVDQVTNGNYLQIVLSSGCEPATFNEDCIAEHFINNPNGGAVAYMGNADRGWDYEHGQLKRLLEALYSNESTYHNLGYVFQATIGSRNSSNCRLTLLGDPEMPIWTAVPQTLNVSVTPNTITNGENTISIQINNLPANQEALVCLMKEGEGYSTLTINDRTVHSFTFTPYTSGVVDVTVTTNNFRPFETTIPVSVSPKAVLHISDLVFDDDKTGGSNGNNDKQLDAGETVELSVALKNEGSTVSDVVTGKLTCNSSEISMINDVVSFGKINAGSNQVSGTKFVFTIDKNCREHLKSAQDPIEFTLKIQNGTNFVNEKFLVDVFAPEIEIGNQKVTWTSNGNKTVEAGETVKMNIDLMNMGKAVATGVKAVLISNNAQISCSSTPIVYPAIPFAETKSNTIAFQFQTASNYTGGLNLTLQLSNEYGKTWSFPVNPLLRPAMIDASTINTLSYSSSINVYWTPVSNVAGYNIYRSNNGENGVYQKLNKFPLTAAYYLDDNLAKLATYYYKISTISSNGNESSWSPAYRTWTSYPVVSPFPRRISTGAYSSVSSPNIADVDNDGKQEIFWIYEDRYETRTSYLMGFRPTGEELFDIDGNVTTVSGFAKTSTMLTGQVAFGDLAGNGEQNIVVSTWDDKYGDKNAVYCYSPFDKDGDHKPDLLWEKKIPYSMFQSPVIANLDGSSDGTMEVVIKSHQTSDIFILDHNGNELRRINPNVNDGRSCNYSALTVADLDNDGQMEIIASYDSLGIYIWRQDGTPFTTNPFWGAGILRLASAPVVCDLNEDGKKEILFSQRQMAESHIFAISLEGDKTVAGWDGTQTIPYTVNVVGSTLDHTLSVGDINNDGHLEVVILGHEMVKAWKHTGDFLFSKSINGLFPQENYAANIDAPVLADVDGDAIPDVVFCCKNFIYALHNDGSDIVGFPIISDEGFLVAPCVADIDNDGKNELIAGNEKDLYVWKTEGIPTAIEWGVYRGNPQNTGEYFPTVCKPMLINANETWDGESPCGNVVLQSGRLVVPGGKTMTLNNTSSVIVRSGTTLEVDGGSILNARLVVQKGGTVVVKNNGLIKLRSGAGFEMENGAVLDLPCGAIDVP</sequence>
<dbReference type="eggNOG" id="COG4870">
    <property type="taxonomic scope" value="Bacteria"/>
</dbReference>
<dbReference type="Pfam" id="PF01364">
    <property type="entry name" value="Peptidase_C25"/>
    <property type="match status" value="1"/>
</dbReference>
<dbReference type="InterPro" id="IPR001769">
    <property type="entry name" value="Gingipain"/>
</dbReference>
<dbReference type="eggNOG" id="COG1361">
    <property type="taxonomic scope" value="Bacteria"/>
</dbReference>
<dbReference type="InterPro" id="IPR013517">
    <property type="entry name" value="FG-GAP"/>
</dbReference>
<keyword evidence="1" id="KW-0732">Signal</keyword>
<dbReference type="Pfam" id="PF13517">
    <property type="entry name" value="FG-GAP_3"/>
    <property type="match status" value="1"/>
</dbReference>
<evidence type="ECO:0000259" key="2">
    <source>
        <dbReference type="PROSITE" id="PS50853"/>
    </source>
</evidence>
<protein>
    <recommendedName>
        <fullName evidence="2">Fibronectin type-III domain-containing protein</fullName>
    </recommendedName>
</protein>
<gene>
    <name evidence="3" type="ORF">HMPREF1068_00362</name>
</gene>
<dbReference type="STRING" id="997884.HMPREF1068_00362"/>
<dbReference type="GO" id="GO:0008234">
    <property type="term" value="F:cysteine-type peptidase activity"/>
    <property type="evidence" value="ECO:0007669"/>
    <property type="project" value="InterPro"/>
</dbReference>
<dbReference type="RefSeq" id="WP_007483192.1">
    <property type="nucleotide sequence ID" value="NZ_JH724314.1"/>
</dbReference>
<dbReference type="eggNOG" id="COG1520">
    <property type="taxonomic scope" value="Bacteria"/>
</dbReference>
<dbReference type="EMBL" id="AGXS01000003">
    <property type="protein sequence ID" value="EIY54649.1"/>
    <property type="molecule type" value="Genomic_DNA"/>
</dbReference>
<dbReference type="PANTHER" id="PTHR44103:SF1">
    <property type="entry name" value="PROPROTEIN CONVERTASE P"/>
    <property type="match status" value="1"/>
</dbReference>
<dbReference type="PATRIC" id="fig|997884.3.peg.381"/>
<dbReference type="InterPro" id="IPR013783">
    <property type="entry name" value="Ig-like_fold"/>
</dbReference>
<dbReference type="SUPFAM" id="SSF52129">
    <property type="entry name" value="Caspase-like"/>
    <property type="match status" value="1"/>
</dbReference>
<comment type="caution">
    <text evidence="3">The sequence shown here is derived from an EMBL/GenBank/DDBJ whole genome shotgun (WGS) entry which is preliminary data.</text>
</comment>
<proteinExistence type="predicted"/>
<organism evidence="3 4">
    <name type="scientific">Bacteroides nordii CL02T12C05</name>
    <dbReference type="NCBI Taxonomy" id="997884"/>
    <lineage>
        <taxon>Bacteria</taxon>
        <taxon>Pseudomonadati</taxon>
        <taxon>Bacteroidota</taxon>
        <taxon>Bacteroidia</taxon>
        <taxon>Bacteroidales</taxon>
        <taxon>Bacteroidaceae</taxon>
        <taxon>Bacteroides</taxon>
    </lineage>
</organism>
<evidence type="ECO:0000256" key="1">
    <source>
        <dbReference type="ARBA" id="ARBA00022729"/>
    </source>
</evidence>
<dbReference type="HOGENOM" id="CLU_243078_0_0_10"/>
<dbReference type="Gene3D" id="3.40.50.10390">
    <property type="entry name" value="Gingipain r, domain 1"/>
    <property type="match status" value="1"/>
</dbReference>
<dbReference type="InterPro" id="IPR003961">
    <property type="entry name" value="FN3_dom"/>
</dbReference>
<accession>I9H514</accession>
<dbReference type="Gene3D" id="2.60.40.10">
    <property type="entry name" value="Immunoglobulins"/>
    <property type="match status" value="2"/>
</dbReference>
<dbReference type="Gene3D" id="3.40.50.1460">
    <property type="match status" value="1"/>
</dbReference>
<dbReference type="InterPro" id="IPR029031">
    <property type="entry name" value="Gingipain_N_sf"/>
</dbReference>
<dbReference type="PANTHER" id="PTHR44103">
    <property type="entry name" value="PROPROTEIN CONVERTASE P"/>
    <property type="match status" value="1"/>
</dbReference>
<dbReference type="Gene3D" id="2.130.10.130">
    <property type="entry name" value="Integrin alpha, N-terminal"/>
    <property type="match status" value="1"/>
</dbReference>
<keyword evidence="4" id="KW-1185">Reference proteome</keyword>
<dbReference type="InterPro" id="IPR028994">
    <property type="entry name" value="Integrin_alpha_N"/>
</dbReference>
<feature type="domain" description="Fibronectin type-III" evidence="2">
    <location>
        <begin position="980"/>
        <end position="1076"/>
    </location>
</feature>
<dbReference type="Proteomes" id="UP000003089">
    <property type="component" value="Unassembled WGS sequence"/>
</dbReference>
<dbReference type="InterPro" id="IPR038490">
    <property type="entry name" value="Gingipain_propep_sf"/>
</dbReference>
<dbReference type="InterPro" id="IPR029030">
    <property type="entry name" value="Caspase-like_dom_sf"/>
</dbReference>
<dbReference type="GO" id="GO:0006508">
    <property type="term" value="P:proteolysis"/>
    <property type="evidence" value="ECO:0007669"/>
    <property type="project" value="InterPro"/>
</dbReference>
<evidence type="ECO:0000313" key="4">
    <source>
        <dbReference type="Proteomes" id="UP000003089"/>
    </source>
</evidence>
<reference evidence="3 4" key="1">
    <citation type="submission" date="2012-02" db="EMBL/GenBank/DDBJ databases">
        <title>The Genome Sequence of Bacteroides nordii CL02T12C05.</title>
        <authorList>
            <consortium name="The Broad Institute Genome Sequencing Platform"/>
            <person name="Earl A."/>
            <person name="Ward D."/>
            <person name="Feldgarden M."/>
            <person name="Gevers D."/>
            <person name="Zitomersky N.L."/>
            <person name="Coyne M.J."/>
            <person name="Comstock L.E."/>
            <person name="Young S.K."/>
            <person name="Zeng Q."/>
            <person name="Gargeya S."/>
            <person name="Fitzgerald M."/>
            <person name="Haas B."/>
            <person name="Abouelleil A."/>
            <person name="Alvarado L."/>
            <person name="Arachchi H.M."/>
            <person name="Berlin A."/>
            <person name="Chapman S.B."/>
            <person name="Gearin G."/>
            <person name="Goldberg J."/>
            <person name="Griggs A."/>
            <person name="Gujja S."/>
            <person name="Hansen M."/>
            <person name="Heiman D."/>
            <person name="Howarth C."/>
            <person name="Larimer J."/>
            <person name="Lui A."/>
            <person name="MacDonald P.J.P."/>
            <person name="McCowen C."/>
            <person name="Montmayeur A."/>
            <person name="Murphy C."/>
            <person name="Neiman D."/>
            <person name="Pearson M."/>
            <person name="Priest M."/>
            <person name="Roberts A."/>
            <person name="Saif S."/>
            <person name="Shea T."/>
            <person name="Sisk P."/>
            <person name="Stolte C."/>
            <person name="Sykes S."/>
            <person name="Wortman J."/>
            <person name="Nusbaum C."/>
            <person name="Birren B."/>
        </authorList>
    </citation>
    <scope>NUCLEOTIDE SEQUENCE [LARGE SCALE GENOMIC DNA]</scope>
    <source>
        <strain evidence="3 4">CL02T12C05</strain>
    </source>
</reference>